<name>A0A6H0S703_9MYCO</name>
<dbReference type="KEGG" id="mfre:EXE63_15525"/>
<dbReference type="GO" id="GO:0045892">
    <property type="term" value="P:negative regulation of DNA-templated transcription"/>
    <property type="evidence" value="ECO:0007669"/>
    <property type="project" value="InterPro"/>
</dbReference>
<dbReference type="SUPFAM" id="SSF48498">
    <property type="entry name" value="Tetracyclin repressor-like, C-terminal domain"/>
    <property type="match status" value="1"/>
</dbReference>
<protein>
    <submittedName>
        <fullName evidence="4">TetR family transcriptional regulator</fullName>
    </submittedName>
</protein>
<evidence type="ECO:0000256" key="1">
    <source>
        <dbReference type="ARBA" id="ARBA00023015"/>
    </source>
</evidence>
<dbReference type="Proteomes" id="UP000501849">
    <property type="component" value="Chromosome"/>
</dbReference>
<dbReference type="EMBL" id="CP038799">
    <property type="protein sequence ID" value="QIV82125.1"/>
    <property type="molecule type" value="Genomic_DNA"/>
</dbReference>
<keyword evidence="5" id="KW-1185">Reference proteome</keyword>
<organism evidence="4 5">
    <name type="scientific">Mycolicibacterium frederiksbergense</name>
    <dbReference type="NCBI Taxonomy" id="117567"/>
    <lineage>
        <taxon>Bacteria</taxon>
        <taxon>Bacillati</taxon>
        <taxon>Actinomycetota</taxon>
        <taxon>Actinomycetes</taxon>
        <taxon>Mycobacteriales</taxon>
        <taxon>Mycobacteriaceae</taxon>
        <taxon>Mycolicibacterium</taxon>
    </lineage>
</organism>
<evidence type="ECO:0000256" key="2">
    <source>
        <dbReference type="ARBA" id="ARBA00023163"/>
    </source>
</evidence>
<accession>A0A6H0S703</accession>
<dbReference type="InterPro" id="IPR036271">
    <property type="entry name" value="Tet_transcr_reg_TetR-rel_C_sf"/>
</dbReference>
<dbReference type="InterPro" id="IPR009057">
    <property type="entry name" value="Homeodomain-like_sf"/>
</dbReference>
<dbReference type="SUPFAM" id="SSF46689">
    <property type="entry name" value="Homeodomain-like"/>
    <property type="match status" value="1"/>
</dbReference>
<dbReference type="InterPro" id="IPR004111">
    <property type="entry name" value="Repressor_TetR_C"/>
</dbReference>
<reference evidence="4 5" key="1">
    <citation type="submission" date="2019-04" db="EMBL/GenBank/DDBJ databases">
        <title>Draft, Whole-Genome Sequence of the Anthracene-degrading Mycobacterium frederiksbergense LB501T, Isolated from a Polycyclic Aromatic Hydrocarbon (PAH)-Contaminated Soil.</title>
        <authorList>
            <person name="Augelletti F."/>
        </authorList>
    </citation>
    <scope>NUCLEOTIDE SEQUENCE [LARGE SCALE GENOMIC DNA]</scope>
    <source>
        <strain evidence="4 5">LB 501T</strain>
    </source>
</reference>
<evidence type="ECO:0000313" key="4">
    <source>
        <dbReference type="EMBL" id="QIV82125.1"/>
    </source>
</evidence>
<proteinExistence type="predicted"/>
<sequence>MTNRQRGRPRQISRERIVSAARDLPPEGLTMQAVAGVLGVDPKALNYHVGDREGLRGLVALDVFESELRRVELPADGDWRVVARSFAGAIRDAYLKVGVLAASFHLPAATGLTALAPVETLLQALVDAGFDAVQAGRALTQISDTAYTAGRAAVLAAQSGVHPNVPEIADALEHAADKDFSILRQVIESTGTDQDGAEQFEFSLAVVIAGLEQMLA</sequence>
<dbReference type="Pfam" id="PF02909">
    <property type="entry name" value="TetR_C_1"/>
    <property type="match status" value="1"/>
</dbReference>
<evidence type="ECO:0000313" key="5">
    <source>
        <dbReference type="Proteomes" id="UP000501849"/>
    </source>
</evidence>
<keyword evidence="2" id="KW-0804">Transcription</keyword>
<feature type="domain" description="Tetracycline repressor TetR C-terminal" evidence="3">
    <location>
        <begin position="74"/>
        <end position="214"/>
    </location>
</feature>
<dbReference type="RefSeq" id="WP_168142653.1">
    <property type="nucleotide sequence ID" value="NZ_CP038799.1"/>
</dbReference>
<gene>
    <name evidence="4" type="ORF">EXE63_15525</name>
</gene>
<keyword evidence="1" id="KW-0805">Transcription regulation</keyword>
<evidence type="ECO:0000259" key="3">
    <source>
        <dbReference type="Pfam" id="PF02909"/>
    </source>
</evidence>
<dbReference type="AlphaFoldDB" id="A0A6H0S703"/>
<dbReference type="Gene3D" id="1.10.10.60">
    <property type="entry name" value="Homeodomain-like"/>
    <property type="match status" value="1"/>
</dbReference>
<dbReference type="Gene3D" id="1.10.357.10">
    <property type="entry name" value="Tetracycline Repressor, domain 2"/>
    <property type="match status" value="1"/>
</dbReference>